<organism evidence="5 6">
    <name type="scientific">Tribonema minus</name>
    <dbReference type="NCBI Taxonomy" id="303371"/>
    <lineage>
        <taxon>Eukaryota</taxon>
        <taxon>Sar</taxon>
        <taxon>Stramenopiles</taxon>
        <taxon>Ochrophyta</taxon>
        <taxon>PX clade</taxon>
        <taxon>Xanthophyceae</taxon>
        <taxon>Tribonematales</taxon>
        <taxon>Tribonemataceae</taxon>
        <taxon>Tribonema</taxon>
    </lineage>
</organism>
<feature type="compositionally biased region" description="Gly residues" evidence="4">
    <location>
        <begin position="490"/>
        <end position="499"/>
    </location>
</feature>
<dbReference type="Proteomes" id="UP000664859">
    <property type="component" value="Unassembled WGS sequence"/>
</dbReference>
<dbReference type="InterPro" id="IPR036770">
    <property type="entry name" value="Ankyrin_rpt-contain_sf"/>
</dbReference>
<dbReference type="SUPFAM" id="SSF48403">
    <property type="entry name" value="Ankyrin repeat"/>
    <property type="match status" value="1"/>
</dbReference>
<evidence type="ECO:0000256" key="1">
    <source>
        <dbReference type="ARBA" id="ARBA00022737"/>
    </source>
</evidence>
<feature type="region of interest" description="Disordered" evidence="4">
    <location>
        <begin position="490"/>
        <end position="540"/>
    </location>
</feature>
<protein>
    <submittedName>
        <fullName evidence="5">Uncharacterized protein</fullName>
    </submittedName>
</protein>
<keyword evidence="6" id="KW-1185">Reference proteome</keyword>
<gene>
    <name evidence="5" type="ORF">JKP88DRAFT_332772</name>
</gene>
<keyword evidence="1" id="KW-0677">Repeat</keyword>
<evidence type="ECO:0000256" key="4">
    <source>
        <dbReference type="SAM" id="MobiDB-lite"/>
    </source>
</evidence>
<name>A0A836C8Z7_9STRA</name>
<comment type="caution">
    <text evidence="5">The sequence shown here is derived from an EMBL/GenBank/DDBJ whole genome shotgun (WGS) entry which is preliminary data.</text>
</comment>
<dbReference type="InterPro" id="IPR002110">
    <property type="entry name" value="Ankyrin_rpt"/>
</dbReference>
<dbReference type="AlphaFoldDB" id="A0A836C8Z7"/>
<proteinExistence type="predicted"/>
<accession>A0A836C8Z7</accession>
<dbReference type="Pfam" id="PF12796">
    <property type="entry name" value="Ank_2"/>
    <property type="match status" value="1"/>
</dbReference>
<dbReference type="GO" id="GO:0004842">
    <property type="term" value="F:ubiquitin-protein transferase activity"/>
    <property type="evidence" value="ECO:0007669"/>
    <property type="project" value="TreeGrafter"/>
</dbReference>
<dbReference type="PANTHER" id="PTHR24171:SF8">
    <property type="entry name" value="BRCA1-ASSOCIATED RING DOMAIN PROTEIN 1"/>
    <property type="match status" value="1"/>
</dbReference>
<evidence type="ECO:0000313" key="5">
    <source>
        <dbReference type="EMBL" id="KAG5177520.1"/>
    </source>
</evidence>
<dbReference type="PROSITE" id="PS50088">
    <property type="entry name" value="ANK_REPEAT"/>
    <property type="match status" value="1"/>
</dbReference>
<dbReference type="GO" id="GO:0085020">
    <property type="term" value="P:protein K6-linked ubiquitination"/>
    <property type="evidence" value="ECO:0007669"/>
    <property type="project" value="TreeGrafter"/>
</dbReference>
<sequence length="540" mass="54701">MSILIDSLWLHHKQRWQGLQGLLGRRDIASLSIAKTNLPSAALEQALAATPALTSLAVSKCFHIHGRALEACLSRAAPALRRAFLTDLSAPLLPRHARLPRLEVLGLTNAAVDADGLRALCRGLACGAAPALRALFLGGLQLDDDEEAAALLTQGSDSSGSSAQPVAGALARLRVVEVTYVAPRVVAAVSAMLAPALAPGSSGGGGGVSVTMLDFGVCGDPRAQAPDLDAAAAEQLSDALRRCCRSSDFDDPPPDLGGYSGAQRGAEWGELAALATSCRGVRARTPLHWAAAHGRRAAARWLARAAAGGRALDAKDNRGNTALYLAAEAGHAAVVAELLRAGADAAVTNHSSEAPLYIAALKGHADVVRALLGDERSAALPASTTHLCATVSATSSSDGALRAAALGRPSTLNPLAADFVPGKGAAAAAAGAPSGAAQQQVTPLMLVARRPGMAALVCAAMLLQAGAAPGARDDMQRTALDYAQQRCGGGGGGGGGGGAHTKNADMAQLLRQWGAETGGAAARRAQQQQQPRGQRAAVRS</sequence>
<dbReference type="SUPFAM" id="SSF52047">
    <property type="entry name" value="RNI-like"/>
    <property type="match status" value="1"/>
</dbReference>
<evidence type="ECO:0000256" key="3">
    <source>
        <dbReference type="PROSITE-ProRule" id="PRU00023"/>
    </source>
</evidence>
<reference evidence="5" key="1">
    <citation type="submission" date="2021-02" db="EMBL/GenBank/DDBJ databases">
        <title>First Annotated Genome of the Yellow-green Alga Tribonema minus.</title>
        <authorList>
            <person name="Mahan K.M."/>
        </authorList>
    </citation>
    <scope>NUCLEOTIDE SEQUENCE</scope>
    <source>
        <strain evidence="5">UTEX B ZZ1240</strain>
    </source>
</reference>
<dbReference type="Gene3D" id="3.80.10.10">
    <property type="entry name" value="Ribonuclease Inhibitor"/>
    <property type="match status" value="1"/>
</dbReference>
<dbReference type="EMBL" id="JAFCMP010000525">
    <property type="protein sequence ID" value="KAG5177520.1"/>
    <property type="molecule type" value="Genomic_DNA"/>
</dbReference>
<dbReference type="PANTHER" id="PTHR24171">
    <property type="entry name" value="ANKYRIN REPEAT DOMAIN-CONTAINING PROTEIN 39-RELATED"/>
    <property type="match status" value="1"/>
</dbReference>
<dbReference type="SMART" id="SM00248">
    <property type="entry name" value="ANK"/>
    <property type="match status" value="4"/>
</dbReference>
<keyword evidence="2 3" id="KW-0040">ANK repeat</keyword>
<feature type="compositionally biased region" description="Low complexity" evidence="4">
    <location>
        <begin position="518"/>
        <end position="540"/>
    </location>
</feature>
<evidence type="ECO:0000256" key="2">
    <source>
        <dbReference type="ARBA" id="ARBA00023043"/>
    </source>
</evidence>
<evidence type="ECO:0000313" key="6">
    <source>
        <dbReference type="Proteomes" id="UP000664859"/>
    </source>
</evidence>
<dbReference type="InterPro" id="IPR032675">
    <property type="entry name" value="LRR_dom_sf"/>
</dbReference>
<dbReference type="Gene3D" id="1.25.40.20">
    <property type="entry name" value="Ankyrin repeat-containing domain"/>
    <property type="match status" value="2"/>
</dbReference>
<dbReference type="PROSITE" id="PS50297">
    <property type="entry name" value="ANK_REP_REGION"/>
    <property type="match status" value="1"/>
</dbReference>
<feature type="repeat" description="ANK" evidence="3">
    <location>
        <begin position="318"/>
        <end position="350"/>
    </location>
</feature>